<accession>A0AA88GHX1</accession>
<evidence type="ECO:0000313" key="2">
    <source>
        <dbReference type="EMBL" id="KAG2377687.1"/>
    </source>
</evidence>
<feature type="compositionally biased region" description="Acidic residues" evidence="1">
    <location>
        <begin position="494"/>
        <end position="514"/>
    </location>
</feature>
<feature type="compositionally biased region" description="Basic residues" evidence="1">
    <location>
        <begin position="518"/>
        <end position="540"/>
    </location>
</feature>
<dbReference type="Proteomes" id="UP000816034">
    <property type="component" value="Unassembled WGS sequence"/>
</dbReference>
<evidence type="ECO:0000256" key="1">
    <source>
        <dbReference type="SAM" id="MobiDB-lite"/>
    </source>
</evidence>
<keyword evidence="3" id="KW-1185">Reference proteome</keyword>
<organism evidence="2 3">
    <name type="scientific">Naegleria lovaniensis</name>
    <name type="common">Amoeba</name>
    <dbReference type="NCBI Taxonomy" id="51637"/>
    <lineage>
        <taxon>Eukaryota</taxon>
        <taxon>Discoba</taxon>
        <taxon>Heterolobosea</taxon>
        <taxon>Tetramitia</taxon>
        <taxon>Eutetramitia</taxon>
        <taxon>Vahlkampfiidae</taxon>
        <taxon>Naegleria</taxon>
    </lineage>
</organism>
<protein>
    <submittedName>
        <fullName evidence="2">Uncharacterized protein</fullName>
    </submittedName>
</protein>
<proteinExistence type="predicted"/>
<name>A0AA88GHX1_NAELO</name>
<dbReference type="GeneID" id="68101657"/>
<feature type="region of interest" description="Disordered" evidence="1">
    <location>
        <begin position="482"/>
        <end position="540"/>
    </location>
</feature>
<evidence type="ECO:0000313" key="3">
    <source>
        <dbReference type="Proteomes" id="UP000816034"/>
    </source>
</evidence>
<feature type="region of interest" description="Disordered" evidence="1">
    <location>
        <begin position="78"/>
        <end position="107"/>
    </location>
</feature>
<comment type="caution">
    <text evidence="2">The sequence shown here is derived from an EMBL/GenBank/DDBJ whole genome shotgun (WGS) entry which is preliminary data.</text>
</comment>
<sequence length="540" mass="63452">MDNATELEITSDIVKLICSEYLAPLPTLFLYQRVCKSWQQSLITVLEEQGPALFQHLHFGINMLTPLLAKVREDVDTNDEEKLKHQESEKKPSEEENTSERTDGTNEAELNASILQSKDSNAFIINTYGYRLEIKRYSHTYFHSFLDSFNKFGIGKHVKKITLPSIRIGNELIYLLCKYFVNLQHIVFALCEPATFRKIRELVDWKTIGLELSKERSTDSDNTAPYSIKQVTLITHEKVEKYYFKRDASYLLSSFIKNQPPVNFYTLDTFCPDWLQFIDLFEYDDPSYVSLLKTYSIENEIPKELHTQRFLIDMSEWDEYDDEEFNETYIHPMVNILTEQWKGDIEHFYKNNILSIHQVLSSRLGYNIGHALAASLWFNLHENINQKRITEENVTKWRNSQTLKNILEGLKYLISRGLNVVTKKDKFKGLTILQMIQMSDRLVKNQGWSICPTLLDEVKEMIRLHSVSNVLEDFVSLDTEQTTKKKRKKKEEDFSFEEEEIDGDEESYDEEEQDYSPKKKKKKQSKKSSNTRKTSSRKKK</sequence>
<dbReference type="AlphaFoldDB" id="A0AA88GHX1"/>
<dbReference type="EMBL" id="PYSW02000037">
    <property type="protein sequence ID" value="KAG2377687.1"/>
    <property type="molecule type" value="Genomic_DNA"/>
</dbReference>
<feature type="compositionally biased region" description="Basic and acidic residues" evidence="1">
    <location>
        <begin position="78"/>
        <end position="104"/>
    </location>
</feature>
<gene>
    <name evidence="2" type="ORF">C9374_009203</name>
</gene>
<reference evidence="2 3" key="1">
    <citation type="journal article" date="2018" name="BMC Genomics">
        <title>The genome of Naegleria lovaniensis, the basis for a comparative approach to unravel pathogenicity factors of the human pathogenic amoeba N. fowleri.</title>
        <authorList>
            <person name="Liechti N."/>
            <person name="Schurch N."/>
            <person name="Bruggmann R."/>
            <person name="Wittwer M."/>
        </authorList>
    </citation>
    <scope>NUCLEOTIDE SEQUENCE [LARGE SCALE GENOMIC DNA]</scope>
    <source>
        <strain evidence="2 3">ATCC 30569</strain>
    </source>
</reference>
<dbReference type="RefSeq" id="XP_044544949.1">
    <property type="nucleotide sequence ID" value="XM_044699365.1"/>
</dbReference>